<dbReference type="PIRSF" id="PIRSF000460">
    <property type="entry name" value="Pprylas_GlgP"/>
    <property type="match status" value="1"/>
</dbReference>
<gene>
    <name evidence="6" type="ORF">FXF49_07635</name>
</gene>
<evidence type="ECO:0000256" key="4">
    <source>
        <dbReference type="PIRSR" id="PIRSR000460-1"/>
    </source>
</evidence>
<evidence type="ECO:0000256" key="3">
    <source>
        <dbReference type="ARBA" id="ARBA00022533"/>
    </source>
</evidence>
<evidence type="ECO:0000313" key="7">
    <source>
        <dbReference type="Proteomes" id="UP000323337"/>
    </source>
</evidence>
<accession>A0A5D0MNW6</accession>
<dbReference type="Pfam" id="PF11897">
    <property type="entry name" value="DUF3417"/>
    <property type="match status" value="1"/>
</dbReference>
<dbReference type="GO" id="GO:0008184">
    <property type="term" value="F:glycogen phosphorylase activity"/>
    <property type="evidence" value="ECO:0007669"/>
    <property type="project" value="InterPro"/>
</dbReference>
<comment type="similarity">
    <text evidence="2">Belongs to the glycogen phosphorylase family.</text>
</comment>
<dbReference type="Pfam" id="PF00343">
    <property type="entry name" value="Phosphorylase"/>
    <property type="match status" value="1"/>
</dbReference>
<dbReference type="Proteomes" id="UP000323337">
    <property type="component" value="Unassembled WGS sequence"/>
</dbReference>
<dbReference type="InterPro" id="IPR011834">
    <property type="entry name" value="Agluc_phsphrylas"/>
</dbReference>
<dbReference type="Gene3D" id="3.40.50.2000">
    <property type="entry name" value="Glycogen Phosphorylase B"/>
    <property type="match status" value="2"/>
</dbReference>
<evidence type="ECO:0000313" key="6">
    <source>
        <dbReference type="EMBL" id="TYB33170.1"/>
    </source>
</evidence>
<name>A0A5D0MNW6_FLESI</name>
<dbReference type="InterPro" id="IPR000811">
    <property type="entry name" value="Glyco_trans_35"/>
</dbReference>
<proteinExistence type="inferred from homology"/>
<evidence type="ECO:0000256" key="1">
    <source>
        <dbReference type="ARBA" id="ARBA00001275"/>
    </source>
</evidence>
<keyword evidence="3" id="KW-0021">Allosteric enzyme</keyword>
<keyword evidence="6" id="KW-0808">Transferase</keyword>
<dbReference type="GO" id="GO:0005975">
    <property type="term" value="P:carbohydrate metabolic process"/>
    <property type="evidence" value="ECO:0007669"/>
    <property type="project" value="InterPro"/>
</dbReference>
<comment type="catalytic activity">
    <reaction evidence="1">
        <text>[(1-&gt;4)-alpha-D-glucosyl](n) + phosphate = [(1-&gt;4)-alpha-D-glucosyl](n-1) + alpha-D-glucose 1-phosphate</text>
        <dbReference type="Rhea" id="RHEA:41732"/>
        <dbReference type="Rhea" id="RHEA-COMP:9584"/>
        <dbReference type="Rhea" id="RHEA-COMP:9586"/>
        <dbReference type="ChEBI" id="CHEBI:15444"/>
        <dbReference type="ChEBI" id="CHEBI:43474"/>
        <dbReference type="ChEBI" id="CHEBI:58601"/>
        <dbReference type="EC" id="2.4.1.1"/>
    </reaction>
</comment>
<protein>
    <submittedName>
        <fullName evidence="6">Glycosyltransferase family 1 protein</fullName>
    </submittedName>
</protein>
<evidence type="ECO:0000256" key="2">
    <source>
        <dbReference type="ARBA" id="ARBA00006047"/>
    </source>
</evidence>
<keyword evidence="4" id="KW-0663">Pyridoxal phosphate</keyword>
<comment type="caution">
    <text evidence="6">The sequence shown here is derived from an EMBL/GenBank/DDBJ whole genome shotgun (WGS) entry which is preliminary data.</text>
</comment>
<dbReference type="AlphaFoldDB" id="A0A5D0MNW6"/>
<evidence type="ECO:0000259" key="5">
    <source>
        <dbReference type="Pfam" id="PF11897"/>
    </source>
</evidence>
<dbReference type="NCBIfam" id="TIGR02094">
    <property type="entry name" value="more_P_ylases"/>
    <property type="match status" value="1"/>
</dbReference>
<dbReference type="EMBL" id="VSIV01000181">
    <property type="protein sequence ID" value="TYB33170.1"/>
    <property type="molecule type" value="Genomic_DNA"/>
</dbReference>
<dbReference type="SUPFAM" id="SSF53756">
    <property type="entry name" value="UDP-Glycosyltransferase/glycogen phosphorylase"/>
    <property type="match status" value="1"/>
</dbReference>
<organism evidence="6 7">
    <name type="scientific">Flexistipes sinusarabici</name>
    <dbReference type="NCBI Taxonomy" id="2352"/>
    <lineage>
        <taxon>Bacteria</taxon>
        <taxon>Pseudomonadati</taxon>
        <taxon>Deferribacterota</taxon>
        <taxon>Deferribacteres</taxon>
        <taxon>Deferribacterales</taxon>
        <taxon>Flexistipitaceae</taxon>
        <taxon>Flexistipes</taxon>
    </lineage>
</organism>
<reference evidence="6 7" key="1">
    <citation type="submission" date="2019-08" db="EMBL/GenBank/DDBJ databases">
        <title>Genomic characterization of a novel candidate phylum (ARYD3) from a high temperature, high salinity tertiary oil reservoir in north central Oklahoma, USA.</title>
        <authorList>
            <person name="Youssef N.H."/>
            <person name="Yadav A."/>
            <person name="Elshahed M.S."/>
        </authorList>
    </citation>
    <scope>NUCLEOTIDE SEQUENCE [LARGE SCALE GENOMIC DNA]</scope>
    <source>
        <strain evidence="6">ARYD1</strain>
    </source>
</reference>
<dbReference type="PANTHER" id="PTHR42655:SF1">
    <property type="entry name" value="GLYCOGEN PHOSPHORYLASE"/>
    <property type="match status" value="1"/>
</dbReference>
<dbReference type="GO" id="GO:0030170">
    <property type="term" value="F:pyridoxal phosphate binding"/>
    <property type="evidence" value="ECO:0007669"/>
    <property type="project" value="InterPro"/>
</dbReference>
<feature type="domain" description="DUF3417" evidence="5">
    <location>
        <begin position="13"/>
        <end position="122"/>
    </location>
</feature>
<dbReference type="InterPro" id="IPR024517">
    <property type="entry name" value="Glycogen_phosphorylase_DUF3417"/>
</dbReference>
<dbReference type="InterPro" id="IPR052182">
    <property type="entry name" value="Glycogen/Maltodextrin_Phosph"/>
</dbReference>
<dbReference type="RefSeq" id="WP_273264978.1">
    <property type="nucleotide sequence ID" value="NZ_JAAZVV010000010.1"/>
</dbReference>
<sequence>MNIQEYYIGLNFPEGLRRLESLAYNLWWTYNNSAKDMFKMINPDLWRDSQHNPIEVIQSLSEHDLEELERDQVFLSRLDAVWHEYIDYIQNPKWFESKNNNKNLSNFQVAYFSAEYGIHESIQSYAGGLGILSGDHCKSASDLGIPFIAVGMLYRNGYFHQYLNSDGWQQESYPYNEFMKMPISRVRDENGDEVYVKVEAPGREIFVKLWQVDMGFVRFILLDTDIDMNSKEDRAITGKLYDGDMGMRIKQEIILGIGGLRALSKIGVLPTVFHINEGHPAFALIERVRTLMVENNFLLDEAVEFVKKTTVFTTHTPVPAGFDVFSPEEMDNNLKPVLKDSPLGVNDIMHFGRFYPDNPKEPFSMAVCGIKLSAFRNGVSKLHGTVSRNIFADLWPGLDNSFVPIDYVTNGVHLPTWIADELKALYNRYLGENWYIKPYHFEVWDNVDDIPDLELFEAKQTQKVRLVSFVRAKIRSSIKARGGSHNEILKANEILNSNVLTLGFARRFATYKRAYMLFSDIKRLKDILNNTEMPVQIVIAGKAHPKDTEGKEIIKKIYHIARRAEFRDKIAFVEDYDIAAAKYIIRGVDVWINTPRRPMEASGTSGMKVAANGGLNFSIMDGWWVEGYNGYNGWTIGSGEEYSDNQYQDYVEAQEIYDKLEHDIVPAFYERDKAGLPRQWISMMKASLKEVCVNFNTTRMVKEYYENYYVKLYEMHDRYSANNFKELKEFIAWRNDLRNRWNEIRINECYLNVDKPFLGEKAELVANVYTNGIKPENIAVYAIMEFNPGTTSFTNPVFKELEVVETDENSGISIFKKSFNLKCSGKLKLVFAAFPNHDFVVNKFENNLIAWG</sequence>
<dbReference type="PANTHER" id="PTHR42655">
    <property type="entry name" value="GLYCOGEN PHOSPHORYLASE"/>
    <property type="match status" value="1"/>
</dbReference>
<feature type="modified residue" description="N6-(pyridoxal phosphate)lysine" evidence="4">
    <location>
        <position position="608"/>
    </location>
</feature>